<evidence type="ECO:0000313" key="3">
    <source>
        <dbReference type="Proteomes" id="UP000616724"/>
    </source>
</evidence>
<protein>
    <submittedName>
        <fullName evidence="2">Uncharacterized protein</fullName>
    </submittedName>
</protein>
<feature type="region of interest" description="Disordered" evidence="1">
    <location>
        <begin position="1"/>
        <end position="44"/>
    </location>
</feature>
<name>A0A8J3W843_9ACTN</name>
<accession>A0A8J3W843</accession>
<dbReference type="EMBL" id="BOOH01000047">
    <property type="protein sequence ID" value="GIH79293.1"/>
    <property type="molecule type" value="Genomic_DNA"/>
</dbReference>
<dbReference type="Proteomes" id="UP000616724">
    <property type="component" value="Unassembled WGS sequence"/>
</dbReference>
<keyword evidence="3" id="KW-1185">Reference proteome</keyword>
<reference evidence="2 3" key="1">
    <citation type="submission" date="2021-01" db="EMBL/GenBank/DDBJ databases">
        <title>Whole genome shotgun sequence of Planobispora longispora NBRC 13918.</title>
        <authorList>
            <person name="Komaki H."/>
            <person name="Tamura T."/>
        </authorList>
    </citation>
    <scope>NUCLEOTIDE SEQUENCE [LARGE SCALE GENOMIC DNA]</scope>
    <source>
        <strain evidence="2 3">NBRC 13918</strain>
    </source>
</reference>
<evidence type="ECO:0000313" key="2">
    <source>
        <dbReference type="EMBL" id="GIH79293.1"/>
    </source>
</evidence>
<organism evidence="2 3">
    <name type="scientific">Planobispora longispora</name>
    <dbReference type="NCBI Taxonomy" id="28887"/>
    <lineage>
        <taxon>Bacteria</taxon>
        <taxon>Bacillati</taxon>
        <taxon>Actinomycetota</taxon>
        <taxon>Actinomycetes</taxon>
        <taxon>Streptosporangiales</taxon>
        <taxon>Streptosporangiaceae</taxon>
        <taxon>Planobispora</taxon>
    </lineage>
</organism>
<sequence>MFTQHDLPETGAPGAHHAVTPAARIADGRDTGDDSPTQPYASSP</sequence>
<dbReference type="RefSeq" id="WP_275415430.1">
    <property type="nucleotide sequence ID" value="NZ_BOOH01000047.1"/>
</dbReference>
<feature type="compositionally biased region" description="Polar residues" evidence="1">
    <location>
        <begin position="34"/>
        <end position="44"/>
    </location>
</feature>
<proteinExistence type="predicted"/>
<gene>
    <name evidence="2" type="ORF">Plo01_57220</name>
</gene>
<evidence type="ECO:0000256" key="1">
    <source>
        <dbReference type="SAM" id="MobiDB-lite"/>
    </source>
</evidence>
<dbReference type="AlphaFoldDB" id="A0A8J3W843"/>
<comment type="caution">
    <text evidence="2">The sequence shown here is derived from an EMBL/GenBank/DDBJ whole genome shotgun (WGS) entry which is preliminary data.</text>
</comment>